<dbReference type="EMBL" id="JAGPYM010000068">
    <property type="protein sequence ID" value="KAH6869659.1"/>
    <property type="molecule type" value="Genomic_DNA"/>
</dbReference>
<keyword evidence="2" id="KW-0812">Transmembrane</keyword>
<dbReference type="Proteomes" id="UP000777438">
    <property type="component" value="Unassembled WGS sequence"/>
</dbReference>
<accession>A0A9P8VNE6</accession>
<comment type="caution">
    <text evidence="3">The sequence shown here is derived from an EMBL/GenBank/DDBJ whole genome shotgun (WGS) entry which is preliminary data.</text>
</comment>
<gene>
    <name evidence="3" type="ORF">B0T10DRAFT_593464</name>
</gene>
<sequence>MMQQQMRIIVALSVVTAFMSIIIAGLVVRLRCTRQRGVSILESGSRDSRPTTAPSQVGGSEHSLLKQTPPEIGLSVLPPDIPHMKVALIGDYLPWLERRNIIEEEKRNRQDFTFTVYGNPDPEDEKIDGTIFLSSATREDFTKWVNFQGPKMVVGTDPKFEEFVGYNLDTCYCPSTDPFPWLVEKLYIGRTIAVEGWMRAHPDLAGGPR</sequence>
<feature type="transmembrane region" description="Helical" evidence="2">
    <location>
        <begin position="6"/>
        <end position="28"/>
    </location>
</feature>
<reference evidence="3 4" key="1">
    <citation type="journal article" date="2021" name="Nat. Commun.">
        <title>Genetic determinants of endophytism in the Arabidopsis root mycobiome.</title>
        <authorList>
            <person name="Mesny F."/>
            <person name="Miyauchi S."/>
            <person name="Thiergart T."/>
            <person name="Pickel B."/>
            <person name="Atanasova L."/>
            <person name="Karlsson M."/>
            <person name="Huettel B."/>
            <person name="Barry K.W."/>
            <person name="Haridas S."/>
            <person name="Chen C."/>
            <person name="Bauer D."/>
            <person name="Andreopoulos W."/>
            <person name="Pangilinan J."/>
            <person name="LaButti K."/>
            <person name="Riley R."/>
            <person name="Lipzen A."/>
            <person name="Clum A."/>
            <person name="Drula E."/>
            <person name="Henrissat B."/>
            <person name="Kohler A."/>
            <person name="Grigoriev I.V."/>
            <person name="Martin F.M."/>
            <person name="Hacquard S."/>
        </authorList>
    </citation>
    <scope>NUCLEOTIDE SEQUENCE [LARGE SCALE GENOMIC DNA]</scope>
    <source>
        <strain evidence="3 4">MPI-CAGE-CH-0241</strain>
    </source>
</reference>
<evidence type="ECO:0000256" key="1">
    <source>
        <dbReference type="SAM" id="MobiDB-lite"/>
    </source>
</evidence>
<keyword evidence="4" id="KW-1185">Reference proteome</keyword>
<evidence type="ECO:0000313" key="4">
    <source>
        <dbReference type="Proteomes" id="UP000777438"/>
    </source>
</evidence>
<dbReference type="AlphaFoldDB" id="A0A9P8VNE6"/>
<keyword evidence="2" id="KW-0472">Membrane</keyword>
<keyword evidence="2" id="KW-1133">Transmembrane helix</keyword>
<evidence type="ECO:0000256" key="2">
    <source>
        <dbReference type="SAM" id="Phobius"/>
    </source>
</evidence>
<feature type="region of interest" description="Disordered" evidence="1">
    <location>
        <begin position="41"/>
        <end position="64"/>
    </location>
</feature>
<organism evidence="3 4">
    <name type="scientific">Thelonectria olida</name>
    <dbReference type="NCBI Taxonomy" id="1576542"/>
    <lineage>
        <taxon>Eukaryota</taxon>
        <taxon>Fungi</taxon>
        <taxon>Dikarya</taxon>
        <taxon>Ascomycota</taxon>
        <taxon>Pezizomycotina</taxon>
        <taxon>Sordariomycetes</taxon>
        <taxon>Hypocreomycetidae</taxon>
        <taxon>Hypocreales</taxon>
        <taxon>Nectriaceae</taxon>
        <taxon>Thelonectria</taxon>
    </lineage>
</organism>
<proteinExistence type="predicted"/>
<name>A0A9P8VNE6_9HYPO</name>
<protein>
    <submittedName>
        <fullName evidence="3">Uncharacterized protein</fullName>
    </submittedName>
</protein>
<evidence type="ECO:0000313" key="3">
    <source>
        <dbReference type="EMBL" id="KAH6869659.1"/>
    </source>
</evidence>